<proteinExistence type="predicted"/>
<feature type="domain" description="Mce/MlaD" evidence="3">
    <location>
        <begin position="41"/>
        <end position="115"/>
    </location>
</feature>
<feature type="region of interest" description="Disordered" evidence="1">
    <location>
        <begin position="334"/>
        <end position="355"/>
    </location>
</feature>
<evidence type="ECO:0000259" key="3">
    <source>
        <dbReference type="Pfam" id="PF02470"/>
    </source>
</evidence>
<keyword evidence="2" id="KW-0812">Transmembrane</keyword>
<dbReference type="AlphaFoldDB" id="A0A918WKT4"/>
<feature type="transmembrane region" description="Helical" evidence="2">
    <location>
        <begin position="9"/>
        <end position="28"/>
    </location>
</feature>
<dbReference type="RefSeq" id="WP_189571572.1">
    <property type="nucleotide sequence ID" value="NZ_BMXI01000013.1"/>
</dbReference>
<dbReference type="InterPro" id="IPR052336">
    <property type="entry name" value="MlaD_Phospholipid_Transporter"/>
</dbReference>
<dbReference type="PANTHER" id="PTHR33371">
    <property type="entry name" value="INTERMEMBRANE PHOSPHOLIPID TRANSPORT SYSTEM BINDING PROTEIN MLAD-RELATED"/>
    <property type="match status" value="1"/>
</dbReference>
<evidence type="ECO:0000313" key="5">
    <source>
        <dbReference type="Proteomes" id="UP000644507"/>
    </source>
</evidence>
<evidence type="ECO:0000313" key="4">
    <source>
        <dbReference type="EMBL" id="GHC60613.1"/>
    </source>
</evidence>
<evidence type="ECO:0000256" key="2">
    <source>
        <dbReference type="SAM" id="Phobius"/>
    </source>
</evidence>
<accession>A0A918WKT4</accession>
<feature type="compositionally biased region" description="Basic and acidic residues" evidence="1">
    <location>
        <begin position="336"/>
        <end position="349"/>
    </location>
</feature>
<reference evidence="4" key="1">
    <citation type="journal article" date="2014" name="Int. J. Syst. Evol. Microbiol.">
        <title>Complete genome sequence of Corynebacterium casei LMG S-19264T (=DSM 44701T), isolated from a smear-ripened cheese.</title>
        <authorList>
            <consortium name="US DOE Joint Genome Institute (JGI-PGF)"/>
            <person name="Walter F."/>
            <person name="Albersmeier A."/>
            <person name="Kalinowski J."/>
            <person name="Ruckert C."/>
        </authorList>
    </citation>
    <scope>NUCLEOTIDE SEQUENCE</scope>
    <source>
        <strain evidence="4">KCTC 12988</strain>
    </source>
</reference>
<gene>
    <name evidence="4" type="ORF">GCM10007100_30000</name>
</gene>
<comment type="caution">
    <text evidence="4">The sequence shown here is derived from an EMBL/GenBank/DDBJ whole genome shotgun (WGS) entry which is preliminary data.</text>
</comment>
<dbReference type="Pfam" id="PF02470">
    <property type="entry name" value="MlaD"/>
    <property type="match status" value="1"/>
</dbReference>
<organism evidence="4 5">
    <name type="scientific">Roseibacillus persicicus</name>
    <dbReference type="NCBI Taxonomy" id="454148"/>
    <lineage>
        <taxon>Bacteria</taxon>
        <taxon>Pseudomonadati</taxon>
        <taxon>Verrucomicrobiota</taxon>
        <taxon>Verrucomicrobiia</taxon>
        <taxon>Verrucomicrobiales</taxon>
        <taxon>Verrucomicrobiaceae</taxon>
        <taxon>Roseibacillus</taxon>
    </lineage>
</organism>
<keyword evidence="2" id="KW-0472">Membrane</keyword>
<sequence length="355" mass="38037">MAAGQQRTATLVGLFIFVGIAVLSWLVLQFGRFQNSYDEVYNLQVRFSDASGVIEGTPVRLAGVRIGSVTGPPILESVTPPRVKVPIGVDATRKLPANAVFQIQSATVLGDKLIVVSIPEAPSATFLTDQEVIDGGGASGLEAIQNDAVAVAGDARILMADARTSLLKFDSALDDIRAVAGRLGETVEQINTKVLSNENVSSLGRTLANIEDASLGARNASADLKPVLVDARKAINQVNELAQKVEGTFDEIDAQLAHVGPAMEEVPETMRSIKRVADKAEGAVVEAEKTFSKASETLDTLNGDAGLVGTLTKDEEVTDDTKSFIKNLRRHGILGYKDEETPEDDPRERYRGRRR</sequence>
<keyword evidence="5" id="KW-1185">Reference proteome</keyword>
<evidence type="ECO:0000256" key="1">
    <source>
        <dbReference type="SAM" id="MobiDB-lite"/>
    </source>
</evidence>
<keyword evidence="2" id="KW-1133">Transmembrane helix</keyword>
<dbReference type="InterPro" id="IPR003399">
    <property type="entry name" value="Mce/MlaD"/>
</dbReference>
<protein>
    <submittedName>
        <fullName evidence="4">ABC transporter substrate-binding protein</fullName>
    </submittedName>
</protein>
<name>A0A918WKT4_9BACT</name>
<dbReference type="PANTHER" id="PTHR33371:SF4">
    <property type="entry name" value="INTERMEMBRANE PHOSPHOLIPID TRANSPORT SYSTEM BINDING PROTEIN MLAD"/>
    <property type="match status" value="1"/>
</dbReference>
<reference evidence="4" key="2">
    <citation type="submission" date="2020-09" db="EMBL/GenBank/DDBJ databases">
        <authorList>
            <person name="Sun Q."/>
            <person name="Kim S."/>
        </authorList>
    </citation>
    <scope>NUCLEOTIDE SEQUENCE</scope>
    <source>
        <strain evidence="4">KCTC 12988</strain>
    </source>
</reference>
<dbReference type="Gene3D" id="1.10.287.950">
    <property type="entry name" value="Methyl-accepting chemotaxis protein"/>
    <property type="match status" value="1"/>
</dbReference>
<dbReference type="Proteomes" id="UP000644507">
    <property type="component" value="Unassembled WGS sequence"/>
</dbReference>
<dbReference type="EMBL" id="BMXI01000013">
    <property type="protein sequence ID" value="GHC60613.1"/>
    <property type="molecule type" value="Genomic_DNA"/>
</dbReference>